<accession>L9Y8R6</accession>
<protein>
    <recommendedName>
        <fullName evidence="3">HNH endonuclease</fullName>
    </recommendedName>
</protein>
<gene>
    <name evidence="1" type="ORF">C488_18610</name>
</gene>
<proteinExistence type="predicted"/>
<dbReference type="Pfam" id="PF18780">
    <property type="entry name" value="HNH_repeat"/>
    <property type="match status" value="1"/>
</dbReference>
<dbReference type="PATRIC" id="fig|797303.5.peg.3705"/>
<dbReference type="InterPro" id="IPR041025">
    <property type="entry name" value="HNH_repeat"/>
</dbReference>
<dbReference type="Proteomes" id="UP000011593">
    <property type="component" value="Unassembled WGS sequence"/>
</dbReference>
<evidence type="ECO:0000313" key="2">
    <source>
        <dbReference type="Proteomes" id="UP000011593"/>
    </source>
</evidence>
<evidence type="ECO:0008006" key="3">
    <source>
        <dbReference type="Google" id="ProtNLM"/>
    </source>
</evidence>
<keyword evidence="2" id="KW-1185">Reference proteome</keyword>
<evidence type="ECO:0000313" key="1">
    <source>
        <dbReference type="EMBL" id="ELY70454.1"/>
    </source>
</evidence>
<dbReference type="AlphaFoldDB" id="L9Y8R6"/>
<organism evidence="1 2">
    <name type="scientific">Natrinema pellirubrum (strain DSM 15624 / CIP 106293 / JCM 10476 / NCIMB 786 / 157)</name>
    <dbReference type="NCBI Taxonomy" id="797303"/>
    <lineage>
        <taxon>Archaea</taxon>
        <taxon>Methanobacteriati</taxon>
        <taxon>Methanobacteriota</taxon>
        <taxon>Stenosarchaea group</taxon>
        <taxon>Halobacteria</taxon>
        <taxon>Halobacteriales</taxon>
        <taxon>Natrialbaceae</taxon>
        <taxon>Natrinema</taxon>
    </lineage>
</organism>
<sequence>MRTSGEKECRFVLEVSRTGTVRRFIRDRAANRGMVTEAACLEALREAAERLGESPTKAQYEELGLTPASATIIRTCGGWNDAKETAGLETSYSRGPRVGPKPDDVELPEGTAWEDLSVDQRWHYRNTEWNTERSLDRRAKHRAWVFEYKQEKGCNRCDEDDPRCLDFHHLNEDEKEMAVGKMISFGYSKDRIESEIEKCLVLCANCHRKEHYDSRCTDHLSS</sequence>
<dbReference type="EMBL" id="AOIE01000110">
    <property type="protein sequence ID" value="ELY70454.1"/>
    <property type="molecule type" value="Genomic_DNA"/>
</dbReference>
<reference evidence="1 2" key="1">
    <citation type="journal article" date="2014" name="PLoS Genet.">
        <title>Phylogenetically driven sequencing of extremely halophilic archaea reveals strategies for static and dynamic osmo-response.</title>
        <authorList>
            <person name="Becker E.A."/>
            <person name="Seitzer P.M."/>
            <person name="Tritt A."/>
            <person name="Larsen D."/>
            <person name="Krusor M."/>
            <person name="Yao A.I."/>
            <person name="Wu D."/>
            <person name="Madern D."/>
            <person name="Eisen J.A."/>
            <person name="Darling A.E."/>
            <person name="Facciotti M.T."/>
        </authorList>
    </citation>
    <scope>NUCLEOTIDE SEQUENCE [LARGE SCALE GENOMIC DNA]</scope>
    <source>
        <strain evidence="1 2">DSM 15624</strain>
    </source>
</reference>
<name>L9Y8R6_NATP1</name>
<comment type="caution">
    <text evidence="1">The sequence shown here is derived from an EMBL/GenBank/DDBJ whole genome shotgun (WGS) entry which is preliminary data.</text>
</comment>